<evidence type="ECO:0000259" key="7">
    <source>
        <dbReference type="PROSITE" id="PS51096"/>
    </source>
</evidence>
<dbReference type="InterPro" id="IPR004701">
    <property type="entry name" value="PTS_EIIA_man-typ"/>
</dbReference>
<dbReference type="SUPFAM" id="SSF52540">
    <property type="entry name" value="P-loop containing nucleoside triphosphate hydrolases"/>
    <property type="match status" value="1"/>
</dbReference>
<dbReference type="KEGG" id="cmah:C1I91_27795"/>
<dbReference type="SUPFAM" id="SSF63520">
    <property type="entry name" value="PTS-regulatory domain, PRD"/>
    <property type="match status" value="2"/>
</dbReference>
<organism evidence="9 10">
    <name type="scientific">Clostridium manihotivorum</name>
    <dbReference type="NCBI Taxonomy" id="2320868"/>
    <lineage>
        <taxon>Bacteria</taxon>
        <taxon>Bacillati</taxon>
        <taxon>Bacillota</taxon>
        <taxon>Clostridia</taxon>
        <taxon>Eubacteriales</taxon>
        <taxon>Clostridiaceae</taxon>
        <taxon>Clostridium</taxon>
    </lineage>
</organism>
<reference evidence="9 10" key="1">
    <citation type="submission" date="2018-01" db="EMBL/GenBank/DDBJ databases">
        <title>Genome Sequencing and Assembly of Anaerobacter polyendosporus strain CT4.</title>
        <authorList>
            <person name="Tachaapaikoon C."/>
            <person name="Sutheeworapong S."/>
            <person name="Jenjaroenpun P."/>
            <person name="Wongsurawat T."/>
            <person name="Nookeaw I."/>
            <person name="Cheawchanlertfa P."/>
            <person name="Kosugi A."/>
            <person name="Cheevadhanarak S."/>
            <person name="Ratanakhanokchai K."/>
        </authorList>
    </citation>
    <scope>NUCLEOTIDE SEQUENCE [LARGE SCALE GENOMIC DNA]</scope>
    <source>
        <strain evidence="9 10">CT4</strain>
    </source>
</reference>
<keyword evidence="2" id="KW-0547">Nucleotide-binding</keyword>
<dbReference type="InterPro" id="IPR002078">
    <property type="entry name" value="Sigma_54_int"/>
</dbReference>
<dbReference type="Pfam" id="PF00874">
    <property type="entry name" value="PRD"/>
    <property type="match status" value="2"/>
</dbReference>
<dbReference type="AlphaFoldDB" id="A0A410E1F8"/>
<dbReference type="InterPro" id="IPR036634">
    <property type="entry name" value="PRD_sf"/>
</dbReference>
<dbReference type="InterPro" id="IPR011991">
    <property type="entry name" value="ArsR-like_HTH"/>
</dbReference>
<evidence type="ECO:0000259" key="6">
    <source>
        <dbReference type="PROSITE" id="PS50045"/>
    </source>
</evidence>
<dbReference type="GO" id="GO:0006355">
    <property type="term" value="P:regulation of DNA-templated transcription"/>
    <property type="evidence" value="ECO:0007669"/>
    <property type="project" value="InterPro"/>
</dbReference>
<evidence type="ECO:0000313" key="9">
    <source>
        <dbReference type="EMBL" id="QAA35141.1"/>
    </source>
</evidence>
<dbReference type="Proteomes" id="UP000286268">
    <property type="component" value="Chromosome"/>
</dbReference>
<dbReference type="GO" id="GO:0005524">
    <property type="term" value="F:ATP binding"/>
    <property type="evidence" value="ECO:0007669"/>
    <property type="project" value="UniProtKB-KW"/>
</dbReference>
<dbReference type="InterPro" id="IPR033887">
    <property type="entry name" value="PTS_IIA_man"/>
</dbReference>
<name>A0A410E1F8_9CLOT</name>
<dbReference type="InterPro" id="IPR036390">
    <property type="entry name" value="WH_DNA-bd_sf"/>
</dbReference>
<dbReference type="InterPro" id="IPR003593">
    <property type="entry name" value="AAA+_ATPase"/>
</dbReference>
<evidence type="ECO:0000256" key="4">
    <source>
        <dbReference type="ARBA" id="ARBA00022840"/>
    </source>
</evidence>
<dbReference type="GO" id="GO:0009401">
    <property type="term" value="P:phosphoenolpyruvate-dependent sugar phosphotransferase system"/>
    <property type="evidence" value="ECO:0007669"/>
    <property type="project" value="InterPro"/>
</dbReference>
<dbReference type="InterPro" id="IPR025943">
    <property type="entry name" value="Sigma_54_int_dom_ATP-bd_2"/>
</dbReference>
<dbReference type="Pfam" id="PF00158">
    <property type="entry name" value="Sigma54_activat"/>
    <property type="match status" value="1"/>
</dbReference>
<dbReference type="OrthoDB" id="9765164at2"/>
<dbReference type="GO" id="GO:0003677">
    <property type="term" value="F:DNA binding"/>
    <property type="evidence" value="ECO:0007669"/>
    <property type="project" value="UniProtKB-KW"/>
</dbReference>
<keyword evidence="5" id="KW-0238">DNA-binding</keyword>
<evidence type="ECO:0000259" key="8">
    <source>
        <dbReference type="PROSITE" id="PS51372"/>
    </source>
</evidence>
<dbReference type="InterPro" id="IPR036662">
    <property type="entry name" value="PTS_EIIA_man-typ_sf"/>
</dbReference>
<evidence type="ECO:0000256" key="3">
    <source>
        <dbReference type="ARBA" id="ARBA00022777"/>
    </source>
</evidence>
<dbReference type="CDD" id="cd00006">
    <property type="entry name" value="PTS_IIA_man"/>
    <property type="match status" value="1"/>
</dbReference>
<evidence type="ECO:0000313" key="10">
    <source>
        <dbReference type="Proteomes" id="UP000286268"/>
    </source>
</evidence>
<keyword evidence="10" id="KW-1185">Reference proteome</keyword>
<dbReference type="EMBL" id="CP025746">
    <property type="protein sequence ID" value="QAA35141.1"/>
    <property type="molecule type" value="Genomic_DNA"/>
</dbReference>
<evidence type="ECO:0000256" key="1">
    <source>
        <dbReference type="ARBA" id="ARBA00022679"/>
    </source>
</evidence>
<feature type="domain" description="PRD" evidence="8">
    <location>
        <begin position="786"/>
        <end position="883"/>
    </location>
</feature>
<dbReference type="Pfam" id="PF03610">
    <property type="entry name" value="EIIA-man"/>
    <property type="match status" value="1"/>
</dbReference>
<dbReference type="PROSITE" id="PS00676">
    <property type="entry name" value="SIGMA54_INTERACT_2"/>
    <property type="match status" value="1"/>
</dbReference>
<dbReference type="SUPFAM" id="SSF46785">
    <property type="entry name" value="Winged helix' DNA-binding domain"/>
    <property type="match status" value="1"/>
</dbReference>
<keyword evidence="4" id="KW-0067">ATP-binding</keyword>
<dbReference type="SMART" id="SM00382">
    <property type="entry name" value="AAA"/>
    <property type="match status" value="1"/>
</dbReference>
<keyword evidence="3" id="KW-0418">Kinase</keyword>
<proteinExistence type="predicted"/>
<dbReference type="GO" id="GO:0016020">
    <property type="term" value="C:membrane"/>
    <property type="evidence" value="ECO:0007669"/>
    <property type="project" value="InterPro"/>
</dbReference>
<keyword evidence="1" id="KW-0808">Transferase</keyword>
<sequence length="883" mass="99777">MKRIDLVYNKLLELSCPDGISASELAEITNISRANISFDLNRLWEEGKVKKSSGRPVKYSVSIKGHNSSDGKTSLDDLLRKNESLLEAIEGAKAAILYPPRGMHCLILGETGVGKSMFADYMHEYAVEMGVKKKDSPFIIFNCADYSNNPQLLNAQLFGVKKGAYTGAEFDKEGLIEKADGGILFLDEVHRLPPEGQEAFFTFMDKGCFRRIGESDMRRADVLIISATTEEPASVLLKTFTRRIPMTIHLPSLRERSAKERLGLIKGFFDAERVRLDREIAASLNTMRALLSYDCPNNVGQLKADIQLLCAKAYSDFLTGKKNEVKITSTDLPPHIKEGLYNEKGNRILWNETLGEKINFFKFSKGEDDIVKQHKEGSIYDIIDNKVKELRLKGVSSLDIETILENDITKYFKLYIKGAENAISRKNLINILGEDTLLLIDKMFYYATTSLGRNFDSNTFSALSLHVNTLIERLNNNKTIINPQLNYIIKKYPKEFEVAKECVKILEEHLNIKVPEDEAGFITLFWILDKENKEKDKVKVILIAHGESTASSMADVANKLLGEDDVVAINAPIEVSPLEVLAALRAYVKNHLNPVGYLILVDMGSLTTFGETIEKEYGIPVRVVPLVSTLHVLEAARKARLGNGIEEIYRDVIAVNSYMFEHSYNNKTLDKSKKMAIVTVCLTGEGTAIAMKSFLSHNLRYDKDLLEIIPINFIERNLIKSKLQEIERDKEIIFIVSSFPLDTEIKQYNIHDVISLRVINEIQEIVDIKTTLAKMEDVITENIEGVDGKELYNDIVDTLDNAKFILRMELPDSTIPGIVLHIAFMVKRISNGQSASAYEGRESFIEENLNIYEAVKKSLVNLEEKYSIQVSEDEICYIMNFFR</sequence>
<evidence type="ECO:0000256" key="5">
    <source>
        <dbReference type="ARBA" id="ARBA00023125"/>
    </source>
</evidence>
<gene>
    <name evidence="9" type="ORF">C1I91_27795</name>
</gene>
<feature type="domain" description="Sigma-54 factor interaction" evidence="6">
    <location>
        <begin position="78"/>
        <end position="311"/>
    </location>
</feature>
<dbReference type="Gene3D" id="3.40.50.510">
    <property type="entry name" value="Phosphotransferase system, mannose-type IIA component"/>
    <property type="match status" value="1"/>
</dbReference>
<dbReference type="PROSITE" id="PS50045">
    <property type="entry name" value="SIGMA54_INTERACT_4"/>
    <property type="match status" value="1"/>
</dbReference>
<dbReference type="CDD" id="cd00009">
    <property type="entry name" value="AAA"/>
    <property type="match status" value="1"/>
</dbReference>
<protein>
    <submittedName>
        <fullName evidence="9">Transcriptional regulator</fullName>
    </submittedName>
</protein>
<dbReference type="CDD" id="cd00090">
    <property type="entry name" value="HTH_ARSR"/>
    <property type="match status" value="1"/>
</dbReference>
<feature type="domain" description="PTS EIIA type-4" evidence="7">
    <location>
        <begin position="537"/>
        <end position="677"/>
    </location>
</feature>
<accession>A0A410E1F8</accession>
<dbReference type="Gene3D" id="3.40.50.300">
    <property type="entry name" value="P-loop containing nucleotide triphosphate hydrolases"/>
    <property type="match status" value="1"/>
</dbReference>
<dbReference type="SUPFAM" id="SSF53062">
    <property type="entry name" value="PTS system fructose IIA component-like"/>
    <property type="match status" value="1"/>
</dbReference>
<evidence type="ECO:0000256" key="2">
    <source>
        <dbReference type="ARBA" id="ARBA00022741"/>
    </source>
</evidence>
<dbReference type="Gene3D" id="1.10.1790.10">
    <property type="entry name" value="PRD domain"/>
    <property type="match status" value="2"/>
</dbReference>
<dbReference type="RefSeq" id="WP_128215832.1">
    <property type="nucleotide sequence ID" value="NZ_CP025746.1"/>
</dbReference>
<dbReference type="PROSITE" id="PS51372">
    <property type="entry name" value="PRD_2"/>
    <property type="match status" value="2"/>
</dbReference>
<feature type="domain" description="PRD" evidence="8">
    <location>
        <begin position="431"/>
        <end position="536"/>
    </location>
</feature>
<dbReference type="InterPro" id="IPR011608">
    <property type="entry name" value="PRD"/>
</dbReference>
<dbReference type="PROSITE" id="PS51096">
    <property type="entry name" value="PTS_EIIA_TYPE_4"/>
    <property type="match status" value="1"/>
</dbReference>
<dbReference type="PANTHER" id="PTHR32071:SF38">
    <property type="entry name" value="PSP OPERON TRANSCRIPTIONAL ACTIVATOR"/>
    <property type="match status" value="1"/>
</dbReference>
<dbReference type="GO" id="GO:0016301">
    <property type="term" value="F:kinase activity"/>
    <property type="evidence" value="ECO:0007669"/>
    <property type="project" value="UniProtKB-KW"/>
</dbReference>
<dbReference type="PANTHER" id="PTHR32071">
    <property type="entry name" value="TRANSCRIPTIONAL REGULATORY PROTEIN"/>
    <property type="match status" value="1"/>
</dbReference>
<dbReference type="InterPro" id="IPR027417">
    <property type="entry name" value="P-loop_NTPase"/>
</dbReference>